<feature type="transmembrane region" description="Helical" evidence="1">
    <location>
        <begin position="120"/>
        <end position="139"/>
    </location>
</feature>
<evidence type="ECO:0000313" key="2">
    <source>
        <dbReference type="EMBL" id="NDO78308.1"/>
    </source>
</evidence>
<feature type="transmembrane region" description="Helical" evidence="1">
    <location>
        <begin position="159"/>
        <end position="178"/>
    </location>
</feature>
<keyword evidence="1" id="KW-0472">Membrane</keyword>
<feature type="transmembrane region" description="Helical" evidence="1">
    <location>
        <begin position="198"/>
        <end position="216"/>
    </location>
</feature>
<sequence>MNTQEYALSVLLTALGGFDPAPMLILAAALGAGIRKRHIMGSAAVLLGGIAAWGMTLTLLVGPGLQRVNWWELIRHGSISAWIELVLALAIGGYAVWRVVAARRSRGRDTPEEKPATSPWALYVTAVVFVGIVIFDLPFDVHVATAASQPPSHAVAGWIAWSLISQFPLTLLVLLTILGKQQRFSRVMRRAWAAVSPWVNRLVTAVLGLAALLMLLDAGEFLLVGHFLVR</sequence>
<keyword evidence="1" id="KW-1133">Transmembrane helix</keyword>
<evidence type="ECO:0000256" key="1">
    <source>
        <dbReference type="SAM" id="Phobius"/>
    </source>
</evidence>
<reference evidence="2 3" key="1">
    <citation type="submission" date="2019-11" db="EMBL/GenBank/DDBJ databases">
        <title>Draft genome sequence of Kocuria indica DP-K7, a methyl red degrading Actinobacterium.</title>
        <authorList>
            <person name="Kumaran S."/>
            <person name="Tischler D."/>
            <person name="Ngo A.C.R."/>
            <person name="Schultes F."/>
        </authorList>
    </citation>
    <scope>NUCLEOTIDE SEQUENCE [LARGE SCALE GENOMIC DNA]</scope>
    <source>
        <strain evidence="2 3">DP-K7</strain>
    </source>
</reference>
<gene>
    <name evidence="2" type="ORF">GKZ75_08750</name>
</gene>
<accession>A0A6N9R0U8</accession>
<dbReference type="EMBL" id="WMHZ01000011">
    <property type="protein sequence ID" value="NDO78308.1"/>
    <property type="molecule type" value="Genomic_DNA"/>
</dbReference>
<keyword evidence="1" id="KW-0812">Transmembrane</keyword>
<feature type="transmembrane region" description="Helical" evidence="1">
    <location>
        <begin position="81"/>
        <end position="100"/>
    </location>
</feature>
<dbReference type="AlphaFoldDB" id="A0A6N9R0U8"/>
<evidence type="ECO:0008006" key="4">
    <source>
        <dbReference type="Google" id="ProtNLM"/>
    </source>
</evidence>
<feature type="transmembrane region" description="Helical" evidence="1">
    <location>
        <begin position="6"/>
        <end position="31"/>
    </location>
</feature>
<name>A0A6N9R0U8_9MICC</name>
<feature type="transmembrane region" description="Helical" evidence="1">
    <location>
        <begin position="43"/>
        <end position="61"/>
    </location>
</feature>
<dbReference type="Proteomes" id="UP000471026">
    <property type="component" value="Unassembled WGS sequence"/>
</dbReference>
<organism evidence="2 3">
    <name type="scientific">Kocuria marina subsp. indica</name>
    <dbReference type="NCBI Taxonomy" id="1049583"/>
    <lineage>
        <taxon>Bacteria</taxon>
        <taxon>Bacillati</taxon>
        <taxon>Actinomycetota</taxon>
        <taxon>Actinomycetes</taxon>
        <taxon>Micrococcales</taxon>
        <taxon>Micrococcaceae</taxon>
        <taxon>Kocuria</taxon>
    </lineage>
</organism>
<protein>
    <recommendedName>
        <fullName evidence="4">Sap, sulfolipid-1-addressing protein</fullName>
    </recommendedName>
</protein>
<evidence type="ECO:0000313" key="3">
    <source>
        <dbReference type="Proteomes" id="UP000471026"/>
    </source>
</evidence>
<dbReference type="RefSeq" id="WP_162229674.1">
    <property type="nucleotide sequence ID" value="NZ_WMHZ01000011.1"/>
</dbReference>
<proteinExistence type="predicted"/>
<comment type="caution">
    <text evidence="2">The sequence shown here is derived from an EMBL/GenBank/DDBJ whole genome shotgun (WGS) entry which is preliminary data.</text>
</comment>